<proteinExistence type="predicted"/>
<dbReference type="AlphaFoldDB" id="A0A975D004"/>
<accession>A0A975D004</accession>
<evidence type="ECO:0000313" key="1">
    <source>
        <dbReference type="EMBL" id="QTH20331.1"/>
    </source>
</evidence>
<evidence type="ECO:0000313" key="2">
    <source>
        <dbReference type="Proteomes" id="UP000664914"/>
    </source>
</evidence>
<organism evidence="1 2">
    <name type="scientific">Rhizorhabdus wittichii</name>
    <dbReference type="NCBI Taxonomy" id="160791"/>
    <lineage>
        <taxon>Bacteria</taxon>
        <taxon>Pseudomonadati</taxon>
        <taxon>Pseudomonadota</taxon>
        <taxon>Alphaproteobacteria</taxon>
        <taxon>Sphingomonadales</taxon>
        <taxon>Sphingomonadaceae</taxon>
        <taxon>Rhizorhabdus</taxon>
    </lineage>
</organism>
<dbReference type="OMA" id="PMHVDGA"/>
<name>A0A975D004_9SPHN</name>
<reference evidence="1" key="2">
    <citation type="submission" date="2021-04" db="EMBL/GenBank/DDBJ databases">
        <title>Isolation and genomic analysis of the ibuprofen-degrading bacterium Sphingomonas strain MPO218.</title>
        <authorList>
            <person name="Aulestia M."/>
            <person name="Flores A."/>
            <person name="Mangas E.L."/>
            <person name="Perez-Pulido A.J."/>
            <person name="Santero E."/>
            <person name="Camacho E.M."/>
        </authorList>
    </citation>
    <scope>NUCLEOTIDE SEQUENCE</scope>
    <source>
        <strain evidence="1">MPO218</strain>
    </source>
</reference>
<gene>
    <name evidence="1" type="ORF">HRJ34_18565</name>
</gene>
<dbReference type="RefSeq" id="WP_012049137.1">
    <property type="nucleotide sequence ID" value="NZ_CP059319.1"/>
</dbReference>
<reference evidence="1" key="1">
    <citation type="submission" date="2020-07" db="EMBL/GenBank/DDBJ databases">
        <authorList>
            <person name="Camacho E."/>
        </authorList>
    </citation>
    <scope>NUCLEOTIDE SEQUENCE</scope>
    <source>
        <strain evidence="1">MPO218</strain>
    </source>
</reference>
<dbReference type="Proteomes" id="UP000664914">
    <property type="component" value="Chromosome"/>
</dbReference>
<dbReference type="EMBL" id="CP059319">
    <property type="protein sequence ID" value="QTH20331.1"/>
    <property type="molecule type" value="Genomic_DNA"/>
</dbReference>
<protein>
    <submittedName>
        <fullName evidence="1">LPS biosynthesis glycosyltransferase</fullName>
    </submittedName>
</protein>
<sequence>MTGAATTTAERLFRSFDRLYVVNLPDRADRRREMAGELARLGAGFDDPRVRLFAAERPAEAGPFRSIGARGAFLSQLAVLREARERGDRRILMLEDDCDFVRAIGRRLPPLLDRLDAEGFGLFYGGHFLPEAPGAPGPADGPLLRADPALTIRLAHCLGFGPAAIDGLPGFLDAMLGRPAGSAEGGPMDVDGAYNWFRRANPALATWLAVPPVAHQRPSRTDISAPGALDRLPASITRLARGMRRRLNGWMRG</sequence>